<gene>
    <name evidence="1" type="ORF">SAMN06295912_11256</name>
</gene>
<keyword evidence="2" id="KW-1185">Reference proteome</keyword>
<evidence type="ECO:0000313" key="1">
    <source>
        <dbReference type="EMBL" id="SNS68155.1"/>
    </source>
</evidence>
<organism evidence="1 2">
    <name type="scientific">Edaphosphingomonas laterariae</name>
    <dbReference type="NCBI Taxonomy" id="861865"/>
    <lineage>
        <taxon>Bacteria</taxon>
        <taxon>Pseudomonadati</taxon>
        <taxon>Pseudomonadota</taxon>
        <taxon>Alphaproteobacteria</taxon>
        <taxon>Sphingomonadales</taxon>
        <taxon>Rhizorhabdaceae</taxon>
        <taxon>Edaphosphingomonas</taxon>
    </lineage>
</organism>
<proteinExistence type="predicted"/>
<reference evidence="2" key="1">
    <citation type="submission" date="2017-06" db="EMBL/GenBank/DDBJ databases">
        <authorList>
            <person name="Varghese N."/>
            <person name="Submissions S."/>
        </authorList>
    </citation>
    <scope>NUCLEOTIDE SEQUENCE [LARGE SCALE GENOMIC DNA]</scope>
    <source>
        <strain evidence="2">LNB2</strain>
    </source>
</reference>
<protein>
    <submittedName>
        <fullName evidence="1">Uncharacterized protein</fullName>
    </submittedName>
</protein>
<dbReference type="RefSeq" id="WP_144033786.1">
    <property type="nucleotide sequence ID" value="NZ_FZOS01000012.1"/>
</dbReference>
<evidence type="ECO:0000313" key="2">
    <source>
        <dbReference type="Proteomes" id="UP000198281"/>
    </source>
</evidence>
<name>A0A239GH00_9SPHN</name>
<dbReference type="AlphaFoldDB" id="A0A239GH00"/>
<dbReference type="Proteomes" id="UP000198281">
    <property type="component" value="Unassembled WGS sequence"/>
</dbReference>
<accession>A0A239GH00</accession>
<dbReference type="EMBL" id="FZOS01000012">
    <property type="protein sequence ID" value="SNS68155.1"/>
    <property type="molecule type" value="Genomic_DNA"/>
</dbReference>
<sequence>MIHLPKQSDEMDGPRFLKAVAVDLVGDAISFLVEIRQFEPIFYLELAIDVLGASSEKKSNPMDDDATEDEEIAILRSCTAENINDAILVLKAIGEGRPIPHLVKAFAMLPGFSLVPKRSSHLEDILMDDTVPFAQTLVTAAEQPWTATS</sequence>